<organism evidence="1 2">
    <name type="scientific">Dillenia turbinata</name>
    <dbReference type="NCBI Taxonomy" id="194707"/>
    <lineage>
        <taxon>Eukaryota</taxon>
        <taxon>Viridiplantae</taxon>
        <taxon>Streptophyta</taxon>
        <taxon>Embryophyta</taxon>
        <taxon>Tracheophyta</taxon>
        <taxon>Spermatophyta</taxon>
        <taxon>Magnoliopsida</taxon>
        <taxon>eudicotyledons</taxon>
        <taxon>Gunneridae</taxon>
        <taxon>Pentapetalae</taxon>
        <taxon>Dilleniales</taxon>
        <taxon>Dilleniaceae</taxon>
        <taxon>Dillenia</taxon>
    </lineage>
</organism>
<sequence length="145" mass="16572">MLRTNNILFLINHIPDHAHSDMCGNQQGDTGPHNLDTSKVFHLGLPAFKTLDQMFEDCIKSFQGVSLSIIMEFAEFCLLEFALSSKIKKEMERPQMNGVNRINSLEKQQTEASTRNNKIKNLQRTRHKQSQNNPVNQILKVGFAM</sequence>
<keyword evidence="2" id="KW-1185">Reference proteome</keyword>
<dbReference type="AlphaFoldDB" id="A0AAN8Z0C1"/>
<name>A0AAN8Z0C1_9MAGN</name>
<dbReference type="EMBL" id="JBAMMX010000019">
    <property type="protein sequence ID" value="KAK6921749.1"/>
    <property type="molecule type" value="Genomic_DNA"/>
</dbReference>
<protein>
    <submittedName>
        <fullName evidence="1">Uncharacterized protein</fullName>
    </submittedName>
</protein>
<comment type="caution">
    <text evidence="1">The sequence shown here is derived from an EMBL/GenBank/DDBJ whole genome shotgun (WGS) entry which is preliminary data.</text>
</comment>
<evidence type="ECO:0000313" key="1">
    <source>
        <dbReference type="EMBL" id="KAK6921749.1"/>
    </source>
</evidence>
<evidence type="ECO:0000313" key="2">
    <source>
        <dbReference type="Proteomes" id="UP001370490"/>
    </source>
</evidence>
<proteinExistence type="predicted"/>
<reference evidence="1 2" key="1">
    <citation type="submission" date="2023-12" db="EMBL/GenBank/DDBJ databases">
        <title>A high-quality genome assembly for Dillenia turbinata (Dilleniales).</title>
        <authorList>
            <person name="Chanderbali A."/>
        </authorList>
    </citation>
    <scope>NUCLEOTIDE SEQUENCE [LARGE SCALE GENOMIC DNA]</scope>
    <source>
        <strain evidence="1">LSX21</strain>
        <tissue evidence="1">Leaf</tissue>
    </source>
</reference>
<gene>
    <name evidence="1" type="ORF">RJ641_012256</name>
</gene>
<accession>A0AAN8Z0C1</accession>
<dbReference type="Proteomes" id="UP001370490">
    <property type="component" value="Unassembled WGS sequence"/>
</dbReference>